<organism evidence="6 7">
    <name type="scientific">Blepharisma stoltei</name>
    <dbReference type="NCBI Taxonomy" id="1481888"/>
    <lineage>
        <taxon>Eukaryota</taxon>
        <taxon>Sar</taxon>
        <taxon>Alveolata</taxon>
        <taxon>Ciliophora</taxon>
        <taxon>Postciliodesmatophora</taxon>
        <taxon>Heterotrichea</taxon>
        <taxon>Heterotrichida</taxon>
        <taxon>Blepharismidae</taxon>
        <taxon>Blepharisma</taxon>
    </lineage>
</organism>
<protein>
    <recommendedName>
        <fullName evidence="5">Tyrosine-protein kinase ephrin type A/B receptor-like domain-containing protein</fullName>
    </recommendedName>
</protein>
<dbReference type="Proteomes" id="UP001162131">
    <property type="component" value="Unassembled WGS sequence"/>
</dbReference>
<keyword evidence="2" id="KW-0677">Repeat</keyword>
<dbReference type="SMART" id="SM00612">
    <property type="entry name" value="Kelch"/>
    <property type="match status" value="2"/>
</dbReference>
<feature type="domain" description="Tyrosine-protein kinase ephrin type A/B receptor-like" evidence="5">
    <location>
        <begin position="658"/>
        <end position="696"/>
    </location>
</feature>
<comment type="caution">
    <text evidence="6">The sequence shown here is derived from an EMBL/GenBank/DDBJ whole genome shotgun (WGS) entry which is preliminary data.</text>
</comment>
<dbReference type="Pfam" id="PF24681">
    <property type="entry name" value="Kelch_KLHDC2_KLHL20_DRC7"/>
    <property type="match status" value="2"/>
</dbReference>
<evidence type="ECO:0000313" key="6">
    <source>
        <dbReference type="EMBL" id="CAG9310880.1"/>
    </source>
</evidence>
<keyword evidence="7" id="KW-1185">Reference proteome</keyword>
<sequence length="1140" mass="127262">MISLYILTTILISSITAWKIETIPEWGNPPNPRKLSSMIYDSNSNRIILFSGISDEGVYYDDIWSFNLDSSTWKELYPSNTNTPGPRIGAAIFFNEASNQVIIAGGKTLSGASSDVWSFDLTTLAWSQLTLQTDKLQASFSPAFTRFKSNNENYYAIYGSYVNNNFYSTLYLIEEKSLNCYLMPNYGDAPYSYNGPGMDFYNGALYVWGGYSWFSNYDQALYVYNLTTYTWSKLAFDQMPNGRSWHHVAIYKNYLYAFPGTNFFHQKSDDIWMIDLNELKKWENVSFTVDYNISLRTQSSNIFINSSLFQFSGSSFTNDLISIDISAENPTFTIKTEHWIYPPCRSKSAVHIINSYLAVFGGEGNNGELLNDLWLFDIEKGKWSLKNTYDTPTPRSSFASISIGHGFMMFGGEDSTGLLSDFYIFSLVSDSWVLINIEDEAQPDPTKGACINILDPVMMLFGGINKVGLTNDLWIFDLIWLKWYHMDSSNYIIPPITWHSCFMSTEYGDYVLYVLMGEFEGNTQNPYLFRYSLSTNSWSIVYDFSPYLPLTASFSSIIAIPQELIIIGGKYQNIYSPSSITFVNTTNLQLKSIGSLNHSFYGSGIGYFKHSAYIFGGGVASDFLIADKWKSSALYKISFEKQDSEYHCSPGTFITKPGCNLCPAGSFSAEFDSEKCENCPAGTYSKFSGSYASTACIPCSLGTFSNIEGASVCAICKNGISCPVGSKSLYSNDYALNDSWVQPSTFESDASIVDEWTIILGIMFAVSVIITLALASLWRQFFNMLEKFDLYSADHNENNQPMWMKKTKIGGLFSLFAVLGAGFLIIISILTQIFDNISESQSLIPYNNLQEQAGHIKSDLWIEVVFYYYGGNCGYNASCTEYITFVPANIKGTFSSIACQLIGSHCHISVFCSQCTLLSGAYAYYNLGEANSFASFISANVTTNSSIPDEISSYKIYVSPSVSGEVFIGLTSTIINFSMTSSLFISESSRWKNNQTGYYISKRENASPGSSVGVDKLTVWRTLRLLILLKLENTGLLTVRSLKSTFLLFVSALLGSVTGIIGLAGAIMGHFEGKADEISNKIKAKENFLNIENAKETLECNFNILECQTLKARHNTEIDTHSLMLDSIGRNIKLDVTGPP</sequence>
<evidence type="ECO:0000256" key="4">
    <source>
        <dbReference type="SAM" id="SignalP"/>
    </source>
</evidence>
<accession>A0AAU9IAC9</accession>
<evidence type="ECO:0000256" key="2">
    <source>
        <dbReference type="ARBA" id="ARBA00022737"/>
    </source>
</evidence>
<dbReference type="PANTHER" id="PTHR46093">
    <property type="entry name" value="ACYL-COA-BINDING DOMAIN-CONTAINING PROTEIN 5"/>
    <property type="match status" value="1"/>
</dbReference>
<keyword evidence="3" id="KW-0812">Transmembrane</keyword>
<dbReference type="InterPro" id="IPR015915">
    <property type="entry name" value="Kelch-typ_b-propeller"/>
</dbReference>
<evidence type="ECO:0000259" key="5">
    <source>
        <dbReference type="Pfam" id="PF07699"/>
    </source>
</evidence>
<dbReference type="InterPro" id="IPR006652">
    <property type="entry name" value="Kelch_1"/>
</dbReference>
<dbReference type="PANTHER" id="PTHR46093:SF18">
    <property type="entry name" value="FIBRONECTIN TYPE-III DOMAIN-CONTAINING PROTEIN"/>
    <property type="match status" value="1"/>
</dbReference>
<dbReference type="Gene3D" id="2.10.50.10">
    <property type="entry name" value="Tumor Necrosis Factor Receptor, subunit A, domain 2"/>
    <property type="match status" value="1"/>
</dbReference>
<feature type="transmembrane region" description="Helical" evidence="3">
    <location>
        <begin position="756"/>
        <end position="778"/>
    </location>
</feature>
<dbReference type="EMBL" id="CAJZBQ010000003">
    <property type="protein sequence ID" value="CAG9310880.1"/>
    <property type="molecule type" value="Genomic_DNA"/>
</dbReference>
<dbReference type="SUPFAM" id="SSF117281">
    <property type="entry name" value="Kelch motif"/>
    <property type="match status" value="3"/>
</dbReference>
<dbReference type="Gene3D" id="2.120.10.80">
    <property type="entry name" value="Kelch-type beta propeller"/>
    <property type="match status" value="3"/>
</dbReference>
<evidence type="ECO:0000256" key="3">
    <source>
        <dbReference type="SAM" id="Phobius"/>
    </source>
</evidence>
<dbReference type="AlphaFoldDB" id="A0AAU9IAC9"/>
<reference evidence="6" key="1">
    <citation type="submission" date="2021-09" db="EMBL/GenBank/DDBJ databases">
        <authorList>
            <consortium name="AG Swart"/>
            <person name="Singh M."/>
            <person name="Singh A."/>
            <person name="Seah K."/>
            <person name="Emmerich C."/>
        </authorList>
    </citation>
    <scope>NUCLEOTIDE SEQUENCE</scope>
    <source>
        <strain evidence="6">ATCC30299</strain>
    </source>
</reference>
<evidence type="ECO:0000256" key="1">
    <source>
        <dbReference type="ARBA" id="ARBA00022441"/>
    </source>
</evidence>
<dbReference type="InterPro" id="IPR011641">
    <property type="entry name" value="Tyr-kin_ephrin_A/B_rcpt-like"/>
</dbReference>
<keyword evidence="1" id="KW-0880">Kelch repeat</keyword>
<gene>
    <name evidence="6" type="ORF">BSTOLATCC_MIC2594</name>
</gene>
<proteinExistence type="predicted"/>
<feature type="signal peptide" evidence="4">
    <location>
        <begin position="1"/>
        <end position="17"/>
    </location>
</feature>
<dbReference type="SMART" id="SM01411">
    <property type="entry name" value="Ephrin_rec_like"/>
    <property type="match status" value="1"/>
</dbReference>
<dbReference type="Pfam" id="PF07699">
    <property type="entry name" value="Ephrin_rec_like"/>
    <property type="match status" value="1"/>
</dbReference>
<keyword evidence="4" id="KW-0732">Signal</keyword>
<name>A0AAU9IAC9_9CILI</name>
<feature type="chain" id="PRO_5043515890" description="Tyrosine-protein kinase ephrin type A/B receptor-like domain-containing protein" evidence="4">
    <location>
        <begin position="18"/>
        <end position="1140"/>
    </location>
</feature>
<feature type="transmembrane region" description="Helical" evidence="3">
    <location>
        <begin position="1046"/>
        <end position="1071"/>
    </location>
</feature>
<keyword evidence="3" id="KW-0472">Membrane</keyword>
<feature type="transmembrane region" description="Helical" evidence="3">
    <location>
        <begin position="812"/>
        <end position="834"/>
    </location>
</feature>
<keyword evidence="3" id="KW-1133">Transmembrane helix</keyword>
<evidence type="ECO:0000313" key="7">
    <source>
        <dbReference type="Proteomes" id="UP001162131"/>
    </source>
</evidence>